<proteinExistence type="predicted"/>
<evidence type="ECO:0000313" key="1">
    <source>
        <dbReference type="EMBL" id="DAF99602.1"/>
    </source>
</evidence>
<name>A0A8S5UYZ0_9CAUD</name>
<accession>A0A8S5UYZ0</accession>
<organism evidence="1">
    <name type="scientific">Siphoviridae sp. ctkKt3</name>
    <dbReference type="NCBI Taxonomy" id="2825642"/>
    <lineage>
        <taxon>Viruses</taxon>
        <taxon>Duplodnaviria</taxon>
        <taxon>Heunggongvirae</taxon>
        <taxon>Uroviricota</taxon>
        <taxon>Caudoviricetes</taxon>
    </lineage>
</organism>
<sequence>MIEKTVLEHLCRELGQVPVYMEYPDKKETTFVVIEKTGSGITNGIRSATIAVQSLADSLYNAAVLNEKVKTAMDSLIMNDEICRVSLDSDYNFTDTQTKHYRYQAVYQLIHY</sequence>
<protein>
    <submittedName>
        <fullName evidence="1">Tail completion protein</fullName>
    </submittedName>
</protein>
<dbReference type="EMBL" id="BK016169">
    <property type="protein sequence ID" value="DAF99602.1"/>
    <property type="molecule type" value="Genomic_DNA"/>
</dbReference>
<reference evidence="1" key="1">
    <citation type="journal article" date="2021" name="Proc. Natl. Acad. Sci. U.S.A.">
        <title>A Catalog of Tens of Thousands of Viruses from Human Metagenomes Reveals Hidden Associations with Chronic Diseases.</title>
        <authorList>
            <person name="Tisza M.J."/>
            <person name="Buck C.B."/>
        </authorList>
    </citation>
    <scope>NUCLEOTIDE SEQUENCE</scope>
    <source>
        <strain evidence="1">CtkKt3</strain>
    </source>
</reference>